<evidence type="ECO:0000313" key="3">
    <source>
        <dbReference type="Proteomes" id="UP000712600"/>
    </source>
</evidence>
<sequence>MLSSIARGQFHSLLILFCLPFPLCFLISLQLSSLLTYFVALPFAMITTLGLHNVFVRVYAMWVSKAISGLKLILLFRGVCGASYHHGEKNSPPALVLPRLLRRQYWLILFFLRFRLMLRTASPWLGQILVVFDVVFLVVGLPSIVFARLGFQDQVFGDLTSMLSFIARGQFYTLPFAMLTTLGLHNVFVRVYVMWAVKVISGLKLIL</sequence>
<organism evidence="2 3">
    <name type="scientific">Brassica cretica</name>
    <name type="common">Mustard</name>
    <dbReference type="NCBI Taxonomy" id="69181"/>
    <lineage>
        <taxon>Eukaryota</taxon>
        <taxon>Viridiplantae</taxon>
        <taxon>Streptophyta</taxon>
        <taxon>Embryophyta</taxon>
        <taxon>Tracheophyta</taxon>
        <taxon>Spermatophyta</taxon>
        <taxon>Magnoliopsida</taxon>
        <taxon>eudicotyledons</taxon>
        <taxon>Gunneridae</taxon>
        <taxon>Pentapetalae</taxon>
        <taxon>rosids</taxon>
        <taxon>malvids</taxon>
        <taxon>Brassicales</taxon>
        <taxon>Brassicaceae</taxon>
        <taxon>Brassiceae</taxon>
        <taxon>Brassica</taxon>
    </lineage>
</organism>
<accession>A0A8S9RMD7</accession>
<evidence type="ECO:0000313" key="2">
    <source>
        <dbReference type="EMBL" id="KAF3573407.1"/>
    </source>
</evidence>
<feature type="transmembrane region" description="Helical" evidence="1">
    <location>
        <begin position="12"/>
        <end position="31"/>
    </location>
</feature>
<keyword evidence="1" id="KW-0472">Membrane</keyword>
<keyword evidence="1" id="KW-1133">Transmembrane helix</keyword>
<reference evidence="2" key="1">
    <citation type="submission" date="2019-12" db="EMBL/GenBank/DDBJ databases">
        <title>Genome sequencing and annotation of Brassica cretica.</title>
        <authorList>
            <person name="Studholme D.J."/>
            <person name="Sarris P."/>
        </authorList>
    </citation>
    <scope>NUCLEOTIDE SEQUENCE</scope>
    <source>
        <strain evidence="2">PFS-109/04</strain>
        <tissue evidence="2">Leaf</tissue>
    </source>
</reference>
<dbReference type="EMBL" id="QGKX02000095">
    <property type="protein sequence ID" value="KAF3573407.1"/>
    <property type="molecule type" value="Genomic_DNA"/>
</dbReference>
<protein>
    <submittedName>
        <fullName evidence="2">Uncharacterized protein</fullName>
    </submittedName>
</protein>
<feature type="transmembrane region" description="Helical" evidence="1">
    <location>
        <begin position="171"/>
        <end position="193"/>
    </location>
</feature>
<feature type="transmembrane region" description="Helical" evidence="1">
    <location>
        <begin position="128"/>
        <end position="151"/>
    </location>
</feature>
<keyword evidence="1" id="KW-0812">Transmembrane</keyword>
<comment type="caution">
    <text evidence="2">The sequence shown here is derived from an EMBL/GenBank/DDBJ whole genome shotgun (WGS) entry which is preliminary data.</text>
</comment>
<name>A0A8S9RMD7_BRACR</name>
<dbReference type="Proteomes" id="UP000712600">
    <property type="component" value="Unassembled WGS sequence"/>
</dbReference>
<feature type="transmembrane region" description="Helical" evidence="1">
    <location>
        <begin position="37"/>
        <end position="56"/>
    </location>
</feature>
<proteinExistence type="predicted"/>
<evidence type="ECO:0000256" key="1">
    <source>
        <dbReference type="SAM" id="Phobius"/>
    </source>
</evidence>
<gene>
    <name evidence="2" type="ORF">F2Q69_00061806</name>
</gene>
<dbReference type="AlphaFoldDB" id="A0A8S9RMD7"/>